<evidence type="ECO:0000313" key="1">
    <source>
        <dbReference type="EMBL" id="CAG8971804.1"/>
    </source>
</evidence>
<comment type="caution">
    <text evidence="1">The sequence shown here is derived from an EMBL/GenBank/DDBJ whole genome shotgun (WGS) entry which is preliminary data.</text>
</comment>
<gene>
    <name evidence="1" type="ORF">HYALB_00001914</name>
</gene>
<accession>A0A9N9Q1L6</accession>
<name>A0A9N9Q1L6_9HELO</name>
<evidence type="ECO:0000313" key="2">
    <source>
        <dbReference type="Proteomes" id="UP000701801"/>
    </source>
</evidence>
<proteinExistence type="predicted"/>
<organism evidence="1 2">
    <name type="scientific">Hymenoscyphus albidus</name>
    <dbReference type="NCBI Taxonomy" id="595503"/>
    <lineage>
        <taxon>Eukaryota</taxon>
        <taxon>Fungi</taxon>
        <taxon>Dikarya</taxon>
        <taxon>Ascomycota</taxon>
        <taxon>Pezizomycotina</taxon>
        <taxon>Leotiomycetes</taxon>
        <taxon>Helotiales</taxon>
        <taxon>Helotiaceae</taxon>
        <taxon>Hymenoscyphus</taxon>
    </lineage>
</organism>
<dbReference type="EMBL" id="CAJVRM010000028">
    <property type="protein sequence ID" value="CAG8971804.1"/>
    <property type="molecule type" value="Genomic_DNA"/>
</dbReference>
<dbReference type="AlphaFoldDB" id="A0A9N9Q1L6"/>
<keyword evidence="2" id="KW-1185">Reference proteome</keyword>
<sequence>MQNSGKCGLDPIHSIHFKVFHLKGPVKRQEHILLKVKEEAKKRSPGELKAPGAQNLTAICVVREVREL</sequence>
<dbReference type="Proteomes" id="UP000701801">
    <property type="component" value="Unassembled WGS sequence"/>
</dbReference>
<protein>
    <submittedName>
        <fullName evidence="1">Uncharacterized protein</fullName>
    </submittedName>
</protein>
<reference evidence="1" key="1">
    <citation type="submission" date="2021-07" db="EMBL/GenBank/DDBJ databases">
        <authorList>
            <person name="Durling M."/>
        </authorList>
    </citation>
    <scope>NUCLEOTIDE SEQUENCE</scope>
</reference>